<dbReference type="Pfam" id="PF07412">
    <property type="entry name" value="Geminin"/>
    <property type="match status" value="1"/>
</dbReference>
<evidence type="ECO:0000256" key="2">
    <source>
        <dbReference type="SAM" id="MobiDB-lite"/>
    </source>
</evidence>
<accession>A0ABM1MPZ2</accession>
<gene>
    <name evidence="4" type="primary">LOC108562735</name>
</gene>
<evidence type="ECO:0000313" key="4">
    <source>
        <dbReference type="RefSeq" id="XP_017776642.1"/>
    </source>
</evidence>
<dbReference type="Gene3D" id="1.20.5.1180">
    <property type="entry name" value="Geminin coiled-coil domain"/>
    <property type="match status" value="1"/>
</dbReference>
<name>A0ABM1MPZ2_NICVS</name>
<feature type="coiled-coil region" evidence="1">
    <location>
        <begin position="99"/>
        <end position="133"/>
    </location>
</feature>
<protein>
    <submittedName>
        <fullName evidence="4">Uncharacterized protein LOC108562735</fullName>
    </submittedName>
</protein>
<feature type="region of interest" description="Disordered" evidence="2">
    <location>
        <begin position="16"/>
        <end position="42"/>
    </location>
</feature>
<keyword evidence="1" id="KW-0175">Coiled coil</keyword>
<evidence type="ECO:0000256" key="1">
    <source>
        <dbReference type="SAM" id="Coils"/>
    </source>
</evidence>
<dbReference type="InterPro" id="IPR022786">
    <property type="entry name" value="Geminin/Multicilin"/>
</dbReference>
<dbReference type="Proteomes" id="UP000695000">
    <property type="component" value="Unplaced"/>
</dbReference>
<reference evidence="4" key="1">
    <citation type="submission" date="2025-08" db="UniProtKB">
        <authorList>
            <consortium name="RefSeq"/>
        </authorList>
    </citation>
    <scope>IDENTIFICATION</scope>
    <source>
        <tissue evidence="4">Whole Larva</tissue>
    </source>
</reference>
<keyword evidence="3" id="KW-1185">Reference proteome</keyword>
<sequence length="149" mass="17524">MMNSMETKVYIQIDTQEKQESVRNGRKKFHDLQHDGKDKENLVGRPKIEKETKLLLTNAESKLRVAHAKDHSITAEDLTCDVTSEKYWKLLAEKRSVTLTENCREIESLKEEVERLREENKTCMEMLEESRHLVQLLQEMMNEESEAES</sequence>
<proteinExistence type="predicted"/>
<dbReference type="RefSeq" id="XP_017776642.1">
    <property type="nucleotide sequence ID" value="XM_017921153.1"/>
</dbReference>
<feature type="compositionally biased region" description="Basic and acidic residues" evidence="2">
    <location>
        <begin position="30"/>
        <end position="42"/>
    </location>
</feature>
<evidence type="ECO:0000313" key="3">
    <source>
        <dbReference type="Proteomes" id="UP000695000"/>
    </source>
</evidence>
<organism evidence="3 4">
    <name type="scientific">Nicrophorus vespilloides</name>
    <name type="common">Boreal carrion beetle</name>
    <dbReference type="NCBI Taxonomy" id="110193"/>
    <lineage>
        <taxon>Eukaryota</taxon>
        <taxon>Metazoa</taxon>
        <taxon>Ecdysozoa</taxon>
        <taxon>Arthropoda</taxon>
        <taxon>Hexapoda</taxon>
        <taxon>Insecta</taxon>
        <taxon>Pterygota</taxon>
        <taxon>Neoptera</taxon>
        <taxon>Endopterygota</taxon>
        <taxon>Coleoptera</taxon>
        <taxon>Polyphaga</taxon>
        <taxon>Staphyliniformia</taxon>
        <taxon>Silphidae</taxon>
        <taxon>Nicrophorinae</taxon>
        <taxon>Nicrophorus</taxon>
    </lineage>
</organism>
<dbReference type="GeneID" id="108562735"/>
<dbReference type="SUPFAM" id="SSF111469">
    <property type="entry name" value="Geminin coiled-coil domain"/>
    <property type="match status" value="1"/>
</dbReference>